<dbReference type="AlphaFoldDB" id="A0A0E9VC76"/>
<evidence type="ECO:0000313" key="1">
    <source>
        <dbReference type="EMBL" id="JAH75719.1"/>
    </source>
</evidence>
<protein>
    <submittedName>
        <fullName evidence="1">Uncharacterized protein</fullName>
    </submittedName>
</protein>
<reference evidence="1" key="1">
    <citation type="submission" date="2014-11" db="EMBL/GenBank/DDBJ databases">
        <authorList>
            <person name="Amaro Gonzalez C."/>
        </authorList>
    </citation>
    <scope>NUCLEOTIDE SEQUENCE</scope>
</reference>
<proteinExistence type="predicted"/>
<reference evidence="1" key="2">
    <citation type="journal article" date="2015" name="Fish Shellfish Immunol.">
        <title>Early steps in the European eel (Anguilla anguilla)-Vibrio vulnificus interaction in the gills: Role of the RtxA13 toxin.</title>
        <authorList>
            <person name="Callol A."/>
            <person name="Pajuelo D."/>
            <person name="Ebbesson L."/>
            <person name="Teles M."/>
            <person name="MacKenzie S."/>
            <person name="Amaro C."/>
        </authorList>
    </citation>
    <scope>NUCLEOTIDE SEQUENCE</scope>
</reference>
<sequence length="22" mass="2205">MVAISGILLTVSKTSFKPAGLA</sequence>
<organism evidence="1">
    <name type="scientific">Anguilla anguilla</name>
    <name type="common">European freshwater eel</name>
    <name type="synonym">Muraena anguilla</name>
    <dbReference type="NCBI Taxonomy" id="7936"/>
    <lineage>
        <taxon>Eukaryota</taxon>
        <taxon>Metazoa</taxon>
        <taxon>Chordata</taxon>
        <taxon>Craniata</taxon>
        <taxon>Vertebrata</taxon>
        <taxon>Euteleostomi</taxon>
        <taxon>Actinopterygii</taxon>
        <taxon>Neopterygii</taxon>
        <taxon>Teleostei</taxon>
        <taxon>Anguilliformes</taxon>
        <taxon>Anguillidae</taxon>
        <taxon>Anguilla</taxon>
    </lineage>
</organism>
<name>A0A0E9VC76_ANGAN</name>
<accession>A0A0E9VC76</accession>
<dbReference type="EMBL" id="GBXM01032858">
    <property type="protein sequence ID" value="JAH75719.1"/>
    <property type="molecule type" value="Transcribed_RNA"/>
</dbReference>